<evidence type="ECO:0008006" key="10">
    <source>
        <dbReference type="Google" id="ProtNLM"/>
    </source>
</evidence>
<keyword evidence="4" id="KW-0995">Kinetochore</keyword>
<dbReference type="Pfam" id="PF15510">
    <property type="entry name" value="CENP-W"/>
    <property type="match status" value="1"/>
</dbReference>
<sequence>MAAKKLYPRSTVRRIIKAHSNRSISKNVDVLVFLDYTLFIQDLMREASAHEKKSKQRGITADGVRKVTEKSLMKFKC</sequence>
<protein>
    <recommendedName>
        <fullName evidence="10">Transcription factor CBF/NF-Y/archaeal histone domain-containing protein</fullName>
    </recommendedName>
</protein>
<keyword evidence="3" id="KW-0158">Chromosome</keyword>
<dbReference type="SUPFAM" id="SSF47113">
    <property type="entry name" value="Histone-fold"/>
    <property type="match status" value="1"/>
</dbReference>
<dbReference type="InterPro" id="IPR052484">
    <property type="entry name" value="CENP-W/WIP1"/>
</dbReference>
<comment type="similarity">
    <text evidence="7">Belongs to the CENP-W/WIP1 family.</text>
</comment>
<keyword evidence="5" id="KW-0539">Nucleus</keyword>
<evidence type="ECO:0000256" key="2">
    <source>
        <dbReference type="ARBA" id="ARBA00004629"/>
    </source>
</evidence>
<accession>A0ABR4BLD4</accession>
<keyword evidence="9" id="KW-1185">Reference proteome</keyword>
<comment type="caution">
    <text evidence="8">The sequence shown here is derived from an EMBL/GenBank/DDBJ whole genome shotgun (WGS) entry which is preliminary data.</text>
</comment>
<dbReference type="PANTHER" id="PTHR34832">
    <property type="entry name" value="CENTROMERE PROTEIN W"/>
    <property type="match status" value="1"/>
</dbReference>
<keyword evidence="6" id="KW-0137">Centromere</keyword>
<evidence type="ECO:0000313" key="9">
    <source>
        <dbReference type="Proteomes" id="UP001590951"/>
    </source>
</evidence>
<dbReference type="CDD" id="cd13732">
    <property type="entry name" value="HFD_CENP-W"/>
    <property type="match status" value="1"/>
</dbReference>
<dbReference type="InterPro" id="IPR009072">
    <property type="entry name" value="Histone-fold"/>
</dbReference>
<name>A0ABR4BLD4_9LECA</name>
<dbReference type="EMBL" id="JBHFEH010000003">
    <property type="protein sequence ID" value="KAL2057831.1"/>
    <property type="molecule type" value="Genomic_DNA"/>
</dbReference>
<evidence type="ECO:0000256" key="3">
    <source>
        <dbReference type="ARBA" id="ARBA00022454"/>
    </source>
</evidence>
<evidence type="ECO:0000313" key="8">
    <source>
        <dbReference type="EMBL" id="KAL2057831.1"/>
    </source>
</evidence>
<proteinExistence type="inferred from homology"/>
<dbReference type="Gene3D" id="1.10.20.10">
    <property type="entry name" value="Histone, subunit A"/>
    <property type="match status" value="1"/>
</dbReference>
<evidence type="ECO:0000256" key="1">
    <source>
        <dbReference type="ARBA" id="ARBA00004123"/>
    </source>
</evidence>
<dbReference type="PANTHER" id="PTHR34832:SF1">
    <property type="entry name" value="CENTROMERE PROTEIN W"/>
    <property type="match status" value="1"/>
</dbReference>
<gene>
    <name evidence="8" type="ORF">ABVK25_001448</name>
</gene>
<reference evidence="8 9" key="1">
    <citation type="submission" date="2024-09" db="EMBL/GenBank/DDBJ databases">
        <title>Rethinking Asexuality: The Enigmatic Case of Functional Sexual Genes in Lepraria (Stereocaulaceae).</title>
        <authorList>
            <person name="Doellman M."/>
            <person name="Sun Y."/>
            <person name="Barcenas-Pena A."/>
            <person name="Lumbsch H.T."/>
            <person name="Grewe F."/>
        </authorList>
    </citation>
    <scope>NUCLEOTIDE SEQUENCE [LARGE SCALE GENOMIC DNA]</scope>
    <source>
        <strain evidence="8 9">Grewe 0041</strain>
    </source>
</reference>
<evidence type="ECO:0000256" key="6">
    <source>
        <dbReference type="ARBA" id="ARBA00023328"/>
    </source>
</evidence>
<evidence type="ECO:0000256" key="4">
    <source>
        <dbReference type="ARBA" id="ARBA00022838"/>
    </source>
</evidence>
<evidence type="ECO:0000256" key="5">
    <source>
        <dbReference type="ARBA" id="ARBA00023242"/>
    </source>
</evidence>
<comment type="subcellular location">
    <subcellularLocation>
        <location evidence="2">Chromosome</location>
        <location evidence="2">Centromere</location>
        <location evidence="2">Kinetochore</location>
    </subcellularLocation>
    <subcellularLocation>
        <location evidence="1">Nucleus</location>
    </subcellularLocation>
</comment>
<dbReference type="InterPro" id="IPR028847">
    <property type="entry name" value="CENP-W"/>
</dbReference>
<organism evidence="8 9">
    <name type="scientific">Lepraria finkii</name>
    <dbReference type="NCBI Taxonomy" id="1340010"/>
    <lineage>
        <taxon>Eukaryota</taxon>
        <taxon>Fungi</taxon>
        <taxon>Dikarya</taxon>
        <taxon>Ascomycota</taxon>
        <taxon>Pezizomycotina</taxon>
        <taxon>Lecanoromycetes</taxon>
        <taxon>OSLEUM clade</taxon>
        <taxon>Lecanoromycetidae</taxon>
        <taxon>Lecanorales</taxon>
        <taxon>Lecanorineae</taxon>
        <taxon>Stereocaulaceae</taxon>
        <taxon>Lepraria</taxon>
    </lineage>
</organism>
<dbReference type="Proteomes" id="UP001590951">
    <property type="component" value="Unassembled WGS sequence"/>
</dbReference>
<evidence type="ECO:0000256" key="7">
    <source>
        <dbReference type="ARBA" id="ARBA00038432"/>
    </source>
</evidence>